<dbReference type="HOGENOM" id="CLU_363603_0_0_7"/>
<keyword evidence="3" id="KW-0560">Oxidoreductase</keyword>
<dbReference type="STRING" id="694327.DFW101_2624"/>
<dbReference type="EMBL" id="CM001368">
    <property type="protein sequence ID" value="EHJ48628.1"/>
    <property type="molecule type" value="Genomic_DNA"/>
</dbReference>
<dbReference type="InterPro" id="IPR004017">
    <property type="entry name" value="Cys_rich_dom"/>
</dbReference>
<keyword evidence="2" id="KW-0479">Metal-binding</keyword>
<keyword evidence="1" id="KW-0004">4Fe-4S</keyword>
<dbReference type="NCBIfam" id="NF045663">
    <property type="entry name" value="diclust_near_Sec"/>
    <property type="match status" value="1"/>
</dbReference>
<dbReference type="Gene3D" id="1.10.1060.10">
    <property type="entry name" value="Alpha-helical ferredoxin"/>
    <property type="match status" value="2"/>
</dbReference>
<evidence type="ECO:0000259" key="6">
    <source>
        <dbReference type="PROSITE" id="PS51379"/>
    </source>
</evidence>
<dbReference type="AlphaFoldDB" id="G7Q9I8"/>
<dbReference type="GO" id="GO:0046872">
    <property type="term" value="F:metal ion binding"/>
    <property type="evidence" value="ECO:0007669"/>
    <property type="project" value="UniProtKB-KW"/>
</dbReference>
<gene>
    <name evidence="7" type="ORF">DFW101_2624</name>
</gene>
<dbReference type="SUPFAM" id="SSF46548">
    <property type="entry name" value="alpha-helical ferredoxin"/>
    <property type="match status" value="2"/>
</dbReference>
<dbReference type="Pfam" id="PF13534">
    <property type="entry name" value="Fer4_17"/>
    <property type="match status" value="1"/>
</dbReference>
<reference evidence="8" key="1">
    <citation type="journal article" date="2015" name="Genome Announc.">
        <title>High-Quality Draft Genome Sequence of Desulfovibrio carbinoliphilus FW-101-2B, an Organic Acid-Oxidizing Sulfate-Reducing Bacterium Isolated from Uranium(VI)-Contaminated Groundwater.</title>
        <authorList>
            <person name="Ramsay B.D."/>
            <person name="Hwang C."/>
            <person name="Woo H.L."/>
            <person name="Carroll S.L."/>
            <person name="Lucas S."/>
            <person name="Han J."/>
            <person name="Lapidus A.L."/>
            <person name="Cheng J.F."/>
            <person name="Goodwin L.A."/>
            <person name="Pitluck S."/>
            <person name="Peters L."/>
            <person name="Chertkov O."/>
            <person name="Held B."/>
            <person name="Detter J.C."/>
            <person name="Han C.S."/>
            <person name="Tapia R."/>
            <person name="Land M.L."/>
            <person name="Hauser L.J."/>
            <person name="Kyrpides N.C."/>
            <person name="Ivanova N.N."/>
            <person name="Mikhailova N."/>
            <person name="Pagani I."/>
            <person name="Woyke T."/>
            <person name="Arkin A.P."/>
            <person name="Dehal P."/>
            <person name="Chivian D."/>
            <person name="Criddle C.S."/>
            <person name="Wu W."/>
            <person name="Chakraborty R."/>
            <person name="Hazen T.C."/>
            <person name="Fields M.W."/>
        </authorList>
    </citation>
    <scope>NUCLEOTIDE SEQUENCE [LARGE SCALE GENOMIC DNA]</scope>
    <source>
        <strain evidence="8">FW-101-2B</strain>
    </source>
</reference>
<dbReference type="Proteomes" id="UP000004662">
    <property type="component" value="Chromosome"/>
</dbReference>
<sequence>MNQQDLRTIEHRCIQEEQPKCQAACPIHVDVRAFMARMATGDLPGARKVLDRTMPLPAVLGRICDHPCEAACVRQDLGGSLAMGHLERACVMATPSGGKPLCMPAKGKSVAALGGDLSSLSLAWDLAKKGYAVTLFVSRDRAGGILTELPEALLPPAVLAETLAVLAQMGVTVKTGQPLDAALFEAVQKDFNAVYVECARDNVLSPSRADVDPLTLACGPAGVFCGGWPADDASRSMIGLVADGRRAAVSIDRFLSGATLTASREKEGVTDTRISTNLTDVPPASRIDPQDPIAGYTPDAARLEAGRCLQCDCLECVKVCEYLKHYKGYPKVYARQIYNNLSIVLGNHNANQMIDSCTLCGLCTEVCPEDFSMAELCLDSRRDMVNRGKMPPAAHEFALEDMAFSNGPDFALLRAEPGRETCDHLFFPGCQLGGEPDGRIPEAYAFLRERLSGGVGLGLGCCGAPALWAGRQALFEETVAAFQADWEKLGRPRLVTACASCLSVFRQAAPDIPAVSLWQVLNEETGLPEAPGFTPPAAVAVHDSCTSRHDAATQAAIREILAKRGVAFAELPLSGRLTECCGFGGLLGNANPELAAAFTKRRVSESGQDYLATCAMCRDRFSHAGKRAYHLLDLLFPGRDAADPATRPDPGFSMRHETRARLRRELLRTVWNEAVDEKAPVGPDFTVTPEVRAVMEARHILDDDVKRVLAHAESTGRKFLNRENGRFLASFTPHRVTYWVEYALEGGTARVFAAYSHRMTVAGVGK</sequence>
<dbReference type="InterPro" id="IPR036188">
    <property type="entry name" value="FAD/NAD-bd_sf"/>
</dbReference>
<protein>
    <recommendedName>
        <fullName evidence="6">4Fe-4S ferredoxin-type domain-containing protein</fullName>
    </recommendedName>
</protein>
<dbReference type="InterPro" id="IPR017896">
    <property type="entry name" value="4Fe4S_Fe-S-bd"/>
</dbReference>
<organism evidence="7 8">
    <name type="scientific">Solidesulfovibrio carbinoliphilus subsp. oakridgensis</name>
    <dbReference type="NCBI Taxonomy" id="694327"/>
    <lineage>
        <taxon>Bacteria</taxon>
        <taxon>Pseudomonadati</taxon>
        <taxon>Thermodesulfobacteriota</taxon>
        <taxon>Desulfovibrionia</taxon>
        <taxon>Desulfovibrionales</taxon>
        <taxon>Desulfovibrionaceae</taxon>
        <taxon>Solidesulfovibrio</taxon>
    </lineage>
</organism>
<dbReference type="PANTHER" id="PTHR43255:SF1">
    <property type="entry name" value="IRON-SULFUR-BINDING OXIDOREDUCTASE FADF-RELATED"/>
    <property type="match status" value="1"/>
</dbReference>
<dbReference type="RefSeq" id="WP_009181997.1">
    <property type="nucleotide sequence ID" value="NZ_CM001368.1"/>
</dbReference>
<dbReference type="GO" id="GO:0016491">
    <property type="term" value="F:oxidoreductase activity"/>
    <property type="evidence" value="ECO:0007669"/>
    <property type="project" value="UniProtKB-KW"/>
</dbReference>
<evidence type="ECO:0000256" key="3">
    <source>
        <dbReference type="ARBA" id="ARBA00023002"/>
    </source>
</evidence>
<dbReference type="InterPro" id="IPR009051">
    <property type="entry name" value="Helical_ferredxn"/>
</dbReference>
<dbReference type="OrthoDB" id="9803192at2"/>
<dbReference type="Pfam" id="PF14691">
    <property type="entry name" value="Fer4_20"/>
    <property type="match status" value="1"/>
</dbReference>
<dbReference type="SUPFAM" id="SSF51971">
    <property type="entry name" value="Nucleotide-binding domain"/>
    <property type="match status" value="1"/>
</dbReference>
<evidence type="ECO:0000313" key="7">
    <source>
        <dbReference type="EMBL" id="EHJ48628.1"/>
    </source>
</evidence>
<dbReference type="PROSITE" id="PS51379">
    <property type="entry name" value="4FE4S_FER_2"/>
    <property type="match status" value="1"/>
</dbReference>
<dbReference type="InterPro" id="IPR028261">
    <property type="entry name" value="DPD_II"/>
</dbReference>
<evidence type="ECO:0000256" key="2">
    <source>
        <dbReference type="ARBA" id="ARBA00022723"/>
    </source>
</evidence>
<feature type="domain" description="4Fe-4S ferredoxin-type" evidence="6">
    <location>
        <begin position="346"/>
        <end position="376"/>
    </location>
</feature>
<dbReference type="InterPro" id="IPR051460">
    <property type="entry name" value="HdrC_iron-sulfur_subunit"/>
</dbReference>
<name>G7Q9I8_9BACT</name>
<evidence type="ECO:0000256" key="5">
    <source>
        <dbReference type="ARBA" id="ARBA00023014"/>
    </source>
</evidence>
<dbReference type="InterPro" id="IPR017900">
    <property type="entry name" value="4Fe4S_Fe_S_CS"/>
</dbReference>
<evidence type="ECO:0000313" key="8">
    <source>
        <dbReference type="Proteomes" id="UP000004662"/>
    </source>
</evidence>
<dbReference type="GO" id="GO:0051539">
    <property type="term" value="F:4 iron, 4 sulfur cluster binding"/>
    <property type="evidence" value="ECO:0007669"/>
    <property type="project" value="UniProtKB-KW"/>
</dbReference>
<accession>G7Q9I8</accession>
<evidence type="ECO:0000256" key="1">
    <source>
        <dbReference type="ARBA" id="ARBA00022485"/>
    </source>
</evidence>
<dbReference type="eggNOG" id="COG0247">
    <property type="taxonomic scope" value="Bacteria"/>
</dbReference>
<keyword evidence="8" id="KW-1185">Reference proteome</keyword>
<keyword evidence="4" id="KW-0408">Iron</keyword>
<dbReference type="PROSITE" id="PS00198">
    <property type="entry name" value="4FE4S_FER_1"/>
    <property type="match status" value="1"/>
</dbReference>
<dbReference type="PANTHER" id="PTHR43255">
    <property type="entry name" value="IRON-SULFUR-BINDING OXIDOREDUCTASE FADF-RELATED-RELATED"/>
    <property type="match status" value="1"/>
</dbReference>
<keyword evidence="5" id="KW-0411">Iron-sulfur</keyword>
<dbReference type="Pfam" id="PF02754">
    <property type="entry name" value="CCG"/>
    <property type="match status" value="2"/>
</dbReference>
<dbReference type="Gene3D" id="3.50.50.60">
    <property type="entry name" value="FAD/NAD(P)-binding domain"/>
    <property type="match status" value="1"/>
</dbReference>
<dbReference type="eggNOG" id="COG0493">
    <property type="taxonomic scope" value="Bacteria"/>
</dbReference>
<proteinExistence type="predicted"/>
<evidence type="ECO:0000256" key="4">
    <source>
        <dbReference type="ARBA" id="ARBA00023004"/>
    </source>
</evidence>
<dbReference type="GO" id="GO:0005886">
    <property type="term" value="C:plasma membrane"/>
    <property type="evidence" value="ECO:0007669"/>
    <property type="project" value="TreeGrafter"/>
</dbReference>